<proteinExistence type="predicted"/>
<keyword evidence="2" id="KW-1185">Reference proteome</keyword>
<dbReference type="Proteomes" id="UP000634134">
    <property type="component" value="Unassembled WGS sequence"/>
</dbReference>
<sequence length="102" mass="11813">MKRIARKENNNNRNKSQSEAESYFIFYSMRDGHTRDDSQANKNIGISFNQYESVLSAVQQALFWTHSYLITMRHFAFAILGKQSFAMMSAICSLMRFLPVCA</sequence>
<organism evidence="1 2">
    <name type="scientific">Dyadobacter subterraneus</name>
    <dbReference type="NCBI Taxonomy" id="2773304"/>
    <lineage>
        <taxon>Bacteria</taxon>
        <taxon>Pseudomonadati</taxon>
        <taxon>Bacteroidota</taxon>
        <taxon>Cytophagia</taxon>
        <taxon>Cytophagales</taxon>
        <taxon>Spirosomataceae</taxon>
        <taxon>Dyadobacter</taxon>
    </lineage>
</organism>
<reference evidence="2" key="1">
    <citation type="submission" date="2023-07" db="EMBL/GenBank/DDBJ databases">
        <title>Dyadobacter sp. nov 'subterranea' isolated from contaminted grondwater.</title>
        <authorList>
            <person name="Szabo I."/>
            <person name="Al-Omari J."/>
            <person name="Szerdahelyi S.G."/>
            <person name="Rado J."/>
        </authorList>
    </citation>
    <scope>NUCLEOTIDE SEQUENCE [LARGE SCALE GENOMIC DNA]</scope>
    <source>
        <strain evidence="2">UP-52</strain>
    </source>
</reference>
<dbReference type="RefSeq" id="WP_194121827.1">
    <property type="nucleotide sequence ID" value="NZ_JACYGY010000001.1"/>
</dbReference>
<evidence type="ECO:0000313" key="1">
    <source>
        <dbReference type="EMBL" id="MBE9463710.1"/>
    </source>
</evidence>
<accession>A0ABR9WE06</accession>
<dbReference type="EMBL" id="JACYGY010000001">
    <property type="protein sequence ID" value="MBE9463710.1"/>
    <property type="molecule type" value="Genomic_DNA"/>
</dbReference>
<name>A0ABR9WE06_9BACT</name>
<gene>
    <name evidence="1" type="ORF">IEE83_17645</name>
</gene>
<evidence type="ECO:0000313" key="2">
    <source>
        <dbReference type="Proteomes" id="UP000634134"/>
    </source>
</evidence>
<comment type="caution">
    <text evidence="1">The sequence shown here is derived from an EMBL/GenBank/DDBJ whole genome shotgun (WGS) entry which is preliminary data.</text>
</comment>
<protein>
    <submittedName>
        <fullName evidence="1">Uncharacterized protein</fullName>
    </submittedName>
</protein>